<evidence type="ECO:0000256" key="1">
    <source>
        <dbReference type="ARBA" id="ARBA00001561"/>
    </source>
</evidence>
<protein>
    <recommendedName>
        <fullName evidence="2">N-acetylmuramoyl-L-alanine amidase</fullName>
        <ecNumber evidence="2">3.5.1.28</ecNumber>
    </recommendedName>
</protein>
<dbReference type="RefSeq" id="WP_095069988.1">
    <property type="nucleotide sequence ID" value="NZ_LT899436.1"/>
</dbReference>
<dbReference type="PANTHER" id="PTHR30404">
    <property type="entry name" value="N-ACETYLMURAMOYL-L-ALANINE AMIDASE"/>
    <property type="match status" value="1"/>
</dbReference>
<keyword evidence="4" id="KW-0472">Membrane</keyword>
<dbReference type="GO" id="GO:0008745">
    <property type="term" value="F:N-acetylmuramoyl-L-alanine amidase activity"/>
    <property type="evidence" value="ECO:0007669"/>
    <property type="project" value="UniProtKB-EC"/>
</dbReference>
<dbReference type="EC" id="3.5.1.28" evidence="2"/>
<dbReference type="CDD" id="cd02696">
    <property type="entry name" value="MurNAc-LAA"/>
    <property type="match status" value="1"/>
</dbReference>
<evidence type="ECO:0000313" key="7">
    <source>
        <dbReference type="Proteomes" id="UP000215214"/>
    </source>
</evidence>
<name>A0A238U6D8_9FLAO</name>
<sequence>MKKTSFREKLIEVRTSKGLTQTEVANLCNISLRTIQRIESGTVTPRAYTIKQISEALGFDFFKVYDDPDTYTEEETKTKNNFQTSIGFVKDLFNLKTNTMKKVSILSSFCFLIATFIFLFSNKSNAQTSKKIEPKLKITSESELIIPVKIAFTNDLTLDDLTQIKKDLLNKGIIVDYKKLEFDKNNKLQAIGCFVDCNDGFNGYFFTNNLNGNRKYGFYRDYDINSPSPFGTGTLKKTIVLDVGHGGIDTGSFSKGFQEKEITLQIANKIRTLSKENDDIEIFLTRSTDQFITLNKRVAFINALKPDYVISLHIASSGLEEMYGINFFTSNKNVLEKESLSITKKIAQSISKKLKINTVQNMNSHLLKHVEYPATLLEIGHLSNPNDYNLLTSDEDQNKIADAIFSAIREVL</sequence>
<evidence type="ECO:0000259" key="5">
    <source>
        <dbReference type="PROSITE" id="PS50943"/>
    </source>
</evidence>
<evidence type="ECO:0000256" key="3">
    <source>
        <dbReference type="ARBA" id="ARBA00022801"/>
    </source>
</evidence>
<dbReference type="GO" id="GO:0003677">
    <property type="term" value="F:DNA binding"/>
    <property type="evidence" value="ECO:0007669"/>
    <property type="project" value="InterPro"/>
</dbReference>
<dbReference type="GO" id="GO:0009253">
    <property type="term" value="P:peptidoglycan catabolic process"/>
    <property type="evidence" value="ECO:0007669"/>
    <property type="project" value="InterPro"/>
</dbReference>
<dbReference type="CDD" id="cd00093">
    <property type="entry name" value="HTH_XRE"/>
    <property type="match status" value="1"/>
</dbReference>
<dbReference type="InterPro" id="IPR050695">
    <property type="entry name" value="N-acetylmuramoyl_amidase_3"/>
</dbReference>
<dbReference type="InterPro" id="IPR010982">
    <property type="entry name" value="Lambda_DNA-bd_dom_sf"/>
</dbReference>
<keyword evidence="7" id="KW-1185">Reference proteome</keyword>
<dbReference type="SMART" id="SM00530">
    <property type="entry name" value="HTH_XRE"/>
    <property type="match status" value="1"/>
</dbReference>
<dbReference type="GO" id="GO:0030288">
    <property type="term" value="C:outer membrane-bounded periplasmic space"/>
    <property type="evidence" value="ECO:0007669"/>
    <property type="project" value="TreeGrafter"/>
</dbReference>
<dbReference type="KEGG" id="tje:TJEJU_1010"/>
<dbReference type="InterPro" id="IPR001387">
    <property type="entry name" value="Cro/C1-type_HTH"/>
</dbReference>
<dbReference type="AlphaFoldDB" id="A0A238U6D8"/>
<dbReference type="Pfam" id="PF01381">
    <property type="entry name" value="HTH_3"/>
    <property type="match status" value="1"/>
</dbReference>
<reference evidence="6 7" key="1">
    <citation type="submission" date="2017-07" db="EMBL/GenBank/DDBJ databases">
        <authorList>
            <person name="Sun Z.S."/>
            <person name="Albrecht U."/>
            <person name="Echele G."/>
            <person name="Lee C.C."/>
        </authorList>
    </citation>
    <scope>NUCLEOTIDE SEQUENCE [LARGE SCALE GENOMIC DNA]</scope>
    <source>
        <strain evidence="7">type strain: KCTC 22618</strain>
    </source>
</reference>
<feature type="transmembrane region" description="Helical" evidence="4">
    <location>
        <begin position="103"/>
        <end position="121"/>
    </location>
</feature>
<dbReference type="PANTHER" id="PTHR30404:SF0">
    <property type="entry name" value="N-ACETYLMURAMOYL-L-ALANINE AMIDASE AMIC"/>
    <property type="match status" value="1"/>
</dbReference>
<accession>A0A238U6D8</accession>
<evidence type="ECO:0000256" key="2">
    <source>
        <dbReference type="ARBA" id="ARBA00011901"/>
    </source>
</evidence>
<proteinExistence type="predicted"/>
<dbReference type="Proteomes" id="UP000215214">
    <property type="component" value="Chromosome TJEJU"/>
</dbReference>
<dbReference type="Pfam" id="PF01520">
    <property type="entry name" value="Amidase_3"/>
    <property type="match status" value="1"/>
</dbReference>
<evidence type="ECO:0000256" key="4">
    <source>
        <dbReference type="SAM" id="Phobius"/>
    </source>
</evidence>
<organism evidence="6 7">
    <name type="scientific">Tenacibaculum jejuense</name>
    <dbReference type="NCBI Taxonomy" id="584609"/>
    <lineage>
        <taxon>Bacteria</taxon>
        <taxon>Pseudomonadati</taxon>
        <taxon>Bacteroidota</taxon>
        <taxon>Flavobacteriia</taxon>
        <taxon>Flavobacteriales</taxon>
        <taxon>Flavobacteriaceae</taxon>
        <taxon>Tenacibaculum</taxon>
    </lineage>
</organism>
<keyword evidence="3" id="KW-0378">Hydrolase</keyword>
<comment type="catalytic activity">
    <reaction evidence="1">
        <text>Hydrolyzes the link between N-acetylmuramoyl residues and L-amino acid residues in certain cell-wall glycopeptides.</text>
        <dbReference type="EC" id="3.5.1.28"/>
    </reaction>
</comment>
<dbReference type="SMART" id="SM00646">
    <property type="entry name" value="Ami_3"/>
    <property type="match status" value="1"/>
</dbReference>
<dbReference type="SUPFAM" id="SSF47413">
    <property type="entry name" value="lambda repressor-like DNA-binding domains"/>
    <property type="match status" value="1"/>
</dbReference>
<keyword evidence="4" id="KW-1133">Transmembrane helix</keyword>
<dbReference type="PROSITE" id="PS50943">
    <property type="entry name" value="HTH_CROC1"/>
    <property type="match status" value="1"/>
</dbReference>
<dbReference type="OrthoDB" id="1357763at2"/>
<dbReference type="EMBL" id="LT899436">
    <property type="protein sequence ID" value="SNR14771.1"/>
    <property type="molecule type" value="Genomic_DNA"/>
</dbReference>
<evidence type="ECO:0000313" key="6">
    <source>
        <dbReference type="EMBL" id="SNR14771.1"/>
    </source>
</evidence>
<dbReference type="SUPFAM" id="SSF53187">
    <property type="entry name" value="Zn-dependent exopeptidases"/>
    <property type="match status" value="1"/>
</dbReference>
<keyword evidence="4" id="KW-0812">Transmembrane</keyword>
<dbReference type="Gene3D" id="1.10.260.40">
    <property type="entry name" value="lambda repressor-like DNA-binding domains"/>
    <property type="match status" value="1"/>
</dbReference>
<dbReference type="InterPro" id="IPR002508">
    <property type="entry name" value="MurNAc-LAA_cat"/>
</dbReference>
<dbReference type="Gene3D" id="3.40.630.40">
    <property type="entry name" value="Zn-dependent exopeptidases"/>
    <property type="match status" value="1"/>
</dbReference>
<feature type="domain" description="HTH cro/C1-type" evidence="5">
    <location>
        <begin position="10"/>
        <end position="62"/>
    </location>
</feature>
<gene>
    <name evidence="6" type="ORF">TJEJU_1010</name>
</gene>